<proteinExistence type="inferred from homology"/>
<dbReference type="HAMAP" id="MF_00048">
    <property type="entry name" value="UPF0102"/>
    <property type="match status" value="1"/>
</dbReference>
<dbReference type="Pfam" id="PF02021">
    <property type="entry name" value="UPF0102"/>
    <property type="match status" value="1"/>
</dbReference>
<dbReference type="AlphaFoldDB" id="A0A0W0R178"/>
<dbReference type="InterPro" id="IPR011856">
    <property type="entry name" value="tRNA_endonuc-like_dom_sf"/>
</dbReference>
<dbReference type="KEGG" id="ladl:NCTC12735_00210"/>
<evidence type="ECO:0000313" key="6">
    <source>
        <dbReference type="Proteomes" id="UP000281170"/>
    </source>
</evidence>
<reference evidence="3 5" key="1">
    <citation type="submission" date="2015-11" db="EMBL/GenBank/DDBJ databases">
        <title>Identification of large and diverse effector repertoires of 38 Legionella species.</title>
        <authorList>
            <person name="Burstein D."/>
            <person name="Amaro F."/>
            <person name="Zusman T."/>
            <person name="Lifshitz Z."/>
            <person name="Cohen O."/>
            <person name="Gilbert J.A."/>
            <person name="Pupko T."/>
            <person name="Shuman H.A."/>
            <person name="Segal G."/>
        </authorList>
    </citation>
    <scope>NUCLEOTIDE SEQUENCE [LARGE SCALE GENOMIC DNA]</scope>
    <source>
        <strain evidence="3 5">1762-AUS-E</strain>
    </source>
</reference>
<accession>A0A0W0R178</accession>
<reference evidence="4 6" key="2">
    <citation type="submission" date="2018-12" db="EMBL/GenBank/DDBJ databases">
        <authorList>
            <consortium name="Pathogen Informatics"/>
        </authorList>
    </citation>
    <scope>NUCLEOTIDE SEQUENCE [LARGE SCALE GENOMIC DNA]</scope>
    <source>
        <strain evidence="4 6">NCTC12735</strain>
        <plasmid evidence="6">8</plasmid>
    </source>
</reference>
<dbReference type="SUPFAM" id="SSF52980">
    <property type="entry name" value="Restriction endonuclease-like"/>
    <property type="match status" value="1"/>
</dbReference>
<dbReference type="InterPro" id="IPR003509">
    <property type="entry name" value="UPF0102_YraN-like"/>
</dbReference>
<evidence type="ECO:0000256" key="1">
    <source>
        <dbReference type="ARBA" id="ARBA00006738"/>
    </source>
</evidence>
<dbReference type="Proteomes" id="UP000054859">
    <property type="component" value="Unassembled WGS sequence"/>
</dbReference>
<dbReference type="InterPro" id="IPR011335">
    <property type="entry name" value="Restrct_endonuc-II-like"/>
</dbReference>
<gene>
    <name evidence="3" type="ORF">Lade_2146</name>
    <name evidence="4" type="ORF">NCTC12735_00210</name>
</gene>
<dbReference type="GO" id="GO:0003676">
    <property type="term" value="F:nucleic acid binding"/>
    <property type="evidence" value="ECO:0007669"/>
    <property type="project" value="InterPro"/>
</dbReference>
<dbReference type="PANTHER" id="PTHR34039">
    <property type="entry name" value="UPF0102 PROTEIN YRAN"/>
    <property type="match status" value="1"/>
</dbReference>
<dbReference type="PATRIC" id="fig|45056.6.peg.2218"/>
<dbReference type="NCBIfam" id="NF009150">
    <property type="entry name" value="PRK12497.1-3"/>
    <property type="match status" value="1"/>
</dbReference>
<keyword evidence="4" id="KW-0614">Plasmid</keyword>
<dbReference type="Gene3D" id="3.40.1350.10">
    <property type="match status" value="1"/>
</dbReference>
<name>A0A0W0R178_9GAMM</name>
<comment type="similarity">
    <text evidence="1 2">Belongs to the UPF0102 family.</text>
</comment>
<keyword evidence="4" id="KW-0540">Nuclease</keyword>
<dbReference type="NCBIfam" id="TIGR00252">
    <property type="entry name" value="YraN family protein"/>
    <property type="match status" value="1"/>
</dbReference>
<dbReference type="CDD" id="cd20736">
    <property type="entry name" value="PoNe_Nuclease"/>
    <property type="match status" value="1"/>
</dbReference>
<dbReference type="RefSeq" id="WP_058463189.1">
    <property type="nucleotide sequence ID" value="NZ_CAAAHS010000001.1"/>
</dbReference>
<dbReference type="EMBL" id="LNKA01000019">
    <property type="protein sequence ID" value="KTC64852.1"/>
    <property type="molecule type" value="Genomic_DNA"/>
</dbReference>
<sequence>MSRQKGFAIEEKARKFLEAKGLRHIASNFQSRFGEIDLIMSEKDTLIFVEVRARSSGKFGNAVETISFIKKQKLIKTAIFYLTIHKLHGKLPLRFDVITADGTSPQLLWIKDAFGIDY</sequence>
<dbReference type="PANTHER" id="PTHR34039:SF1">
    <property type="entry name" value="UPF0102 PROTEIN YRAN"/>
    <property type="match status" value="1"/>
</dbReference>
<keyword evidence="5" id="KW-1185">Reference proteome</keyword>
<evidence type="ECO:0000313" key="4">
    <source>
        <dbReference type="EMBL" id="VEH82977.1"/>
    </source>
</evidence>
<geneLocation type="plasmid" evidence="4 6">
    <name>8</name>
</geneLocation>
<dbReference type="Proteomes" id="UP000281170">
    <property type="component" value="Plasmid 8"/>
</dbReference>
<dbReference type="STRING" id="45056.Lade_2146"/>
<evidence type="ECO:0000313" key="3">
    <source>
        <dbReference type="EMBL" id="KTC64852.1"/>
    </source>
</evidence>
<protein>
    <recommendedName>
        <fullName evidence="2">UPF0102 protein Lade_2146</fullName>
    </recommendedName>
</protein>
<evidence type="ECO:0000313" key="5">
    <source>
        <dbReference type="Proteomes" id="UP000054859"/>
    </source>
</evidence>
<evidence type="ECO:0000256" key="2">
    <source>
        <dbReference type="HAMAP-Rule" id="MF_00048"/>
    </source>
</evidence>
<keyword evidence="4" id="KW-0378">Hydrolase</keyword>
<dbReference type="OrthoDB" id="9794876at2"/>
<dbReference type="GO" id="GO:0004519">
    <property type="term" value="F:endonuclease activity"/>
    <property type="evidence" value="ECO:0007669"/>
    <property type="project" value="UniProtKB-KW"/>
</dbReference>
<keyword evidence="4" id="KW-0255">Endonuclease</keyword>
<dbReference type="EMBL" id="LR134417">
    <property type="protein sequence ID" value="VEH82977.1"/>
    <property type="molecule type" value="Genomic_DNA"/>
</dbReference>
<organism evidence="3 5">
    <name type="scientific">Legionella adelaidensis</name>
    <dbReference type="NCBI Taxonomy" id="45056"/>
    <lineage>
        <taxon>Bacteria</taxon>
        <taxon>Pseudomonadati</taxon>
        <taxon>Pseudomonadota</taxon>
        <taxon>Gammaproteobacteria</taxon>
        <taxon>Legionellales</taxon>
        <taxon>Legionellaceae</taxon>
        <taxon>Legionella</taxon>
    </lineage>
</organism>